<dbReference type="Proteomes" id="UP000003094">
    <property type="component" value="Unassembled WGS sequence"/>
</dbReference>
<accession>A0A2R9SM63</accession>
<evidence type="ECO:0000313" key="2">
    <source>
        <dbReference type="Proteomes" id="UP000003094"/>
    </source>
</evidence>
<dbReference type="AlphaFoldDB" id="A0A2R9SM63"/>
<organism evidence="1 2">
    <name type="scientific">Paenibacillus vortex V453</name>
    <dbReference type="NCBI Taxonomy" id="715225"/>
    <lineage>
        <taxon>Bacteria</taxon>
        <taxon>Bacillati</taxon>
        <taxon>Bacillota</taxon>
        <taxon>Bacilli</taxon>
        <taxon>Bacillales</taxon>
        <taxon>Paenibacillaceae</taxon>
        <taxon>Paenibacillus</taxon>
    </lineage>
</organism>
<dbReference type="EMBL" id="ADHJ01000053">
    <property type="protein sequence ID" value="EFU38459.1"/>
    <property type="molecule type" value="Genomic_DNA"/>
</dbReference>
<sequence>MDVHNKGPLFSIGAFSLFFDPLLAELCLDPLFGGLFVFCKRGGQCLLMFSQLNQSDGLGLQGTGKWMQPLP</sequence>
<evidence type="ECO:0000313" key="1">
    <source>
        <dbReference type="EMBL" id="EFU38459.1"/>
    </source>
</evidence>
<keyword evidence="2" id="KW-1185">Reference proteome</keyword>
<reference evidence="1 2" key="1">
    <citation type="journal article" date="2010" name="BMC Genomics">
        <title>Genome sequence of the pattern forming Paenibacillus vortex bacterium reveals potential for thriving in complex environments.</title>
        <authorList>
            <person name="Sirota-Madi A."/>
            <person name="Olender T."/>
            <person name="Helman Y."/>
            <person name="Ingham C."/>
            <person name="Brainis I."/>
            <person name="Roth D."/>
            <person name="Hagi E."/>
            <person name="Brodsky L."/>
            <person name="Leshkowitz D."/>
            <person name="Galatenko V."/>
            <person name="Nikolaev V."/>
            <person name="Mugasimangalam R.C."/>
            <person name="Bransburg-Zabary S."/>
            <person name="Gutnick D.L."/>
            <person name="Lancet D."/>
            <person name="Ben-Jacob E."/>
        </authorList>
    </citation>
    <scope>NUCLEOTIDE SEQUENCE [LARGE SCALE GENOMIC DNA]</scope>
    <source>
        <strain evidence="1 2">V453</strain>
    </source>
</reference>
<name>A0A2R9SM63_9BACL</name>
<proteinExistence type="predicted"/>
<comment type="caution">
    <text evidence="1">The sequence shown here is derived from an EMBL/GenBank/DDBJ whole genome shotgun (WGS) entry which is preliminary data.</text>
</comment>
<gene>
    <name evidence="1" type="ORF">PVOR_30683</name>
</gene>
<protein>
    <submittedName>
        <fullName evidence="1">Uncharacterized protein</fullName>
    </submittedName>
</protein>
<dbReference type="KEGG" id="pvo:PVOR_30683"/>